<comment type="caution">
    <text evidence="2">The sequence shown here is derived from an EMBL/GenBank/DDBJ whole genome shotgun (WGS) entry which is preliminary data.</text>
</comment>
<protein>
    <submittedName>
        <fullName evidence="2">Uncharacterized protein</fullName>
    </submittedName>
</protein>
<dbReference type="EMBL" id="JAEKLZ010000349">
    <property type="protein sequence ID" value="MBW8728071.1"/>
    <property type="molecule type" value="Genomic_DNA"/>
</dbReference>
<dbReference type="AlphaFoldDB" id="A0A952FTP3"/>
<reference evidence="2" key="1">
    <citation type="submission" date="2020-06" db="EMBL/GenBank/DDBJ databases">
        <title>Stable isotope informed genome-resolved metagenomics uncovers potential trophic interactions in rhizosphere soil.</title>
        <authorList>
            <person name="Starr E.P."/>
            <person name="Shi S."/>
            <person name="Blazewicz S.J."/>
            <person name="Koch B.J."/>
            <person name="Probst A.J."/>
            <person name="Hungate B.A."/>
            <person name="Pett-Ridge J."/>
            <person name="Firestone M.K."/>
            <person name="Banfield J.F."/>
        </authorList>
    </citation>
    <scope>NUCLEOTIDE SEQUENCE</scope>
    <source>
        <strain evidence="2">YM_69_17</strain>
    </source>
</reference>
<gene>
    <name evidence="2" type="ORF">JF625_23375</name>
</gene>
<accession>A0A952FTP3</accession>
<sequence>MPARADDIQHERPAVELAVDRAFLADRGDEIIDHVLRDVVVPWLDHIGLDQGRHLYEGSLADIDIPGAFLVFRLGDEAFDAESLDRRDLVVDARKPGVHVRDRGVEILDPLVDRGCQRAVRRIGCADAHLRDGSDAGQAQSRRHTSRNEVAPAHIT</sequence>
<dbReference type="Proteomes" id="UP000700706">
    <property type="component" value="Unassembled WGS sequence"/>
</dbReference>
<name>A0A952FTP3_9PROT</name>
<feature type="region of interest" description="Disordered" evidence="1">
    <location>
        <begin position="131"/>
        <end position="156"/>
    </location>
</feature>
<organism evidence="2 3">
    <name type="scientific">Inquilinus limosus</name>
    <dbReference type="NCBI Taxonomy" id="171674"/>
    <lineage>
        <taxon>Bacteria</taxon>
        <taxon>Pseudomonadati</taxon>
        <taxon>Pseudomonadota</taxon>
        <taxon>Alphaproteobacteria</taxon>
        <taxon>Rhodospirillales</taxon>
        <taxon>Rhodospirillaceae</taxon>
        <taxon>Inquilinus</taxon>
    </lineage>
</organism>
<proteinExistence type="predicted"/>
<evidence type="ECO:0000313" key="2">
    <source>
        <dbReference type="EMBL" id="MBW8728071.1"/>
    </source>
</evidence>
<evidence type="ECO:0000313" key="3">
    <source>
        <dbReference type="Proteomes" id="UP000700706"/>
    </source>
</evidence>
<evidence type="ECO:0000256" key="1">
    <source>
        <dbReference type="SAM" id="MobiDB-lite"/>
    </source>
</evidence>